<evidence type="ECO:0000256" key="1">
    <source>
        <dbReference type="ARBA" id="ARBA00023015"/>
    </source>
</evidence>
<accession>A0A846YZB8</accession>
<comment type="caution">
    <text evidence="5">The sequence shown here is derived from an EMBL/GenBank/DDBJ whole genome shotgun (WGS) entry which is preliminary data.</text>
</comment>
<dbReference type="PANTHER" id="PTHR43132">
    <property type="entry name" value="ARSENICAL RESISTANCE OPERON REPRESSOR ARSR-RELATED"/>
    <property type="match status" value="1"/>
</dbReference>
<dbReference type="GO" id="GO:0003700">
    <property type="term" value="F:DNA-binding transcription factor activity"/>
    <property type="evidence" value="ECO:0007669"/>
    <property type="project" value="InterPro"/>
</dbReference>
<dbReference type="InterPro" id="IPR051011">
    <property type="entry name" value="Metal_resp_trans_reg"/>
</dbReference>
<dbReference type="InterPro" id="IPR001845">
    <property type="entry name" value="HTH_ArsR_DNA-bd_dom"/>
</dbReference>
<evidence type="ECO:0000256" key="3">
    <source>
        <dbReference type="ARBA" id="ARBA00023163"/>
    </source>
</evidence>
<reference evidence="5 6" key="1">
    <citation type="submission" date="2020-04" db="EMBL/GenBank/DDBJ databases">
        <title>MicrobeNet Type strains.</title>
        <authorList>
            <person name="Nicholson A.C."/>
        </authorList>
    </citation>
    <scope>NUCLEOTIDE SEQUENCE [LARGE SCALE GENOMIC DNA]</scope>
    <source>
        <strain evidence="5 6">ATCC BAA-277</strain>
    </source>
</reference>
<dbReference type="Proteomes" id="UP000579250">
    <property type="component" value="Unassembled WGS sequence"/>
</dbReference>
<evidence type="ECO:0000259" key="4">
    <source>
        <dbReference type="PROSITE" id="PS50987"/>
    </source>
</evidence>
<dbReference type="RefSeq" id="WP_067636702.1">
    <property type="nucleotide sequence ID" value="NZ_JAAXPI010000006.1"/>
</dbReference>
<dbReference type="SMART" id="SM00418">
    <property type="entry name" value="HTH_ARSR"/>
    <property type="match status" value="1"/>
</dbReference>
<keyword evidence="6" id="KW-1185">Reference proteome</keyword>
<feature type="domain" description="HTH arsR-type" evidence="4">
    <location>
        <begin position="15"/>
        <end position="109"/>
    </location>
</feature>
<gene>
    <name evidence="5" type="ORF">HGB48_06795</name>
</gene>
<organism evidence="5 6">
    <name type="scientific">Actinomadura latina</name>
    <dbReference type="NCBI Taxonomy" id="163603"/>
    <lineage>
        <taxon>Bacteria</taxon>
        <taxon>Bacillati</taxon>
        <taxon>Actinomycetota</taxon>
        <taxon>Actinomycetes</taxon>
        <taxon>Streptosporangiales</taxon>
        <taxon>Thermomonosporaceae</taxon>
        <taxon>Actinomadura</taxon>
    </lineage>
</organism>
<dbReference type="InterPro" id="IPR036388">
    <property type="entry name" value="WH-like_DNA-bd_sf"/>
</dbReference>
<keyword evidence="3" id="KW-0804">Transcription</keyword>
<evidence type="ECO:0000313" key="5">
    <source>
        <dbReference type="EMBL" id="NKZ03453.1"/>
    </source>
</evidence>
<name>A0A846YZB8_9ACTN</name>
<evidence type="ECO:0000256" key="2">
    <source>
        <dbReference type="ARBA" id="ARBA00023125"/>
    </source>
</evidence>
<dbReference type="InterPro" id="IPR036390">
    <property type="entry name" value="WH_DNA-bd_sf"/>
</dbReference>
<dbReference type="PANTHER" id="PTHR43132:SF6">
    <property type="entry name" value="HTH-TYPE TRANSCRIPTIONAL REPRESSOR CZRA"/>
    <property type="match status" value="1"/>
</dbReference>
<dbReference type="PRINTS" id="PR00778">
    <property type="entry name" value="HTHARSR"/>
</dbReference>
<proteinExistence type="predicted"/>
<dbReference type="InterPro" id="IPR011991">
    <property type="entry name" value="ArsR-like_HTH"/>
</dbReference>
<dbReference type="EMBL" id="JAAXPI010000006">
    <property type="protein sequence ID" value="NKZ03453.1"/>
    <property type="molecule type" value="Genomic_DNA"/>
</dbReference>
<dbReference type="GO" id="GO:0003677">
    <property type="term" value="F:DNA binding"/>
    <property type="evidence" value="ECO:0007669"/>
    <property type="project" value="UniProtKB-KW"/>
</dbReference>
<protein>
    <submittedName>
        <fullName evidence="5">Winged helix-turn-helix transcriptional regulator</fullName>
    </submittedName>
</protein>
<sequence>MGHGVEGRDTPPATLDAGTALRVAATLQALAAPSRLLILGRLRHAPSSVTELAEAVNMEQSAVSHQLRLLRNLGLVVGERSGQRIVYRLHDDHVAMLLDEAVYHSEHLRLGVRDPAPGQDRGTGAAG</sequence>
<dbReference type="SUPFAM" id="SSF46785">
    <property type="entry name" value="Winged helix' DNA-binding domain"/>
    <property type="match status" value="1"/>
</dbReference>
<dbReference type="NCBIfam" id="NF033788">
    <property type="entry name" value="HTH_metalloreg"/>
    <property type="match status" value="1"/>
</dbReference>
<dbReference type="PROSITE" id="PS50987">
    <property type="entry name" value="HTH_ARSR_2"/>
    <property type="match status" value="1"/>
</dbReference>
<dbReference type="CDD" id="cd00090">
    <property type="entry name" value="HTH_ARSR"/>
    <property type="match status" value="1"/>
</dbReference>
<dbReference type="AlphaFoldDB" id="A0A846YZB8"/>
<dbReference type="Gene3D" id="1.10.10.10">
    <property type="entry name" value="Winged helix-like DNA-binding domain superfamily/Winged helix DNA-binding domain"/>
    <property type="match status" value="1"/>
</dbReference>
<evidence type="ECO:0000313" key="6">
    <source>
        <dbReference type="Proteomes" id="UP000579250"/>
    </source>
</evidence>
<keyword evidence="2" id="KW-0238">DNA-binding</keyword>
<keyword evidence="1" id="KW-0805">Transcription regulation</keyword>
<dbReference type="Pfam" id="PF01022">
    <property type="entry name" value="HTH_5"/>
    <property type="match status" value="1"/>
</dbReference>